<accession>A0ABT7MJA7</accession>
<comment type="caution">
    <text evidence="3">The sequence shown here is derived from an EMBL/GenBank/DDBJ whole genome shotgun (WGS) entry which is preliminary data.</text>
</comment>
<gene>
    <name evidence="3" type="ORF">QRT03_26005</name>
</gene>
<reference evidence="3 4" key="1">
    <citation type="submission" date="2023-06" db="EMBL/GenBank/DDBJ databases">
        <title>Actinomycetospora Odt1-22.</title>
        <authorList>
            <person name="Supong K."/>
        </authorList>
    </citation>
    <scope>NUCLEOTIDE SEQUENCE [LARGE SCALE GENOMIC DNA]</scope>
    <source>
        <strain evidence="3 4">Odt1-22</strain>
    </source>
</reference>
<evidence type="ECO:0000256" key="2">
    <source>
        <dbReference type="SAM" id="Phobius"/>
    </source>
</evidence>
<dbReference type="RefSeq" id="WP_286056043.1">
    <property type="nucleotide sequence ID" value="NZ_JASVWF010000007.1"/>
</dbReference>
<dbReference type="EMBL" id="JASVWF010000007">
    <property type="protein sequence ID" value="MDL5159448.1"/>
    <property type="molecule type" value="Genomic_DNA"/>
</dbReference>
<feature type="region of interest" description="Disordered" evidence="1">
    <location>
        <begin position="103"/>
        <end position="134"/>
    </location>
</feature>
<sequence>MTSKTMWVGGVKVTASKAGGTLGAALVAGVLVVAALALVTRLLGSTAMGFAAANAAVSSAIGLVGAVGAIVLIVAAVATAVGWVVTAPRRAREAARCAEFRRTQQQSRATTAVRDRTRTEQVPGRPAQALPAGQPVRVEAVRLNELDRVRER</sequence>
<feature type="transmembrane region" description="Helical" evidence="2">
    <location>
        <begin position="21"/>
        <end position="40"/>
    </location>
</feature>
<protein>
    <submittedName>
        <fullName evidence="3">Uncharacterized protein</fullName>
    </submittedName>
</protein>
<keyword evidence="2" id="KW-0812">Transmembrane</keyword>
<dbReference type="Proteomes" id="UP001231924">
    <property type="component" value="Unassembled WGS sequence"/>
</dbReference>
<evidence type="ECO:0000313" key="3">
    <source>
        <dbReference type="EMBL" id="MDL5159448.1"/>
    </source>
</evidence>
<evidence type="ECO:0000256" key="1">
    <source>
        <dbReference type="SAM" id="MobiDB-lite"/>
    </source>
</evidence>
<name>A0ABT7MJA7_9PSEU</name>
<keyword evidence="2" id="KW-0472">Membrane</keyword>
<feature type="transmembrane region" description="Helical" evidence="2">
    <location>
        <begin position="60"/>
        <end position="86"/>
    </location>
</feature>
<proteinExistence type="predicted"/>
<organism evidence="3 4">
    <name type="scientific">Actinomycetospora termitidis</name>
    <dbReference type="NCBI Taxonomy" id="3053470"/>
    <lineage>
        <taxon>Bacteria</taxon>
        <taxon>Bacillati</taxon>
        <taxon>Actinomycetota</taxon>
        <taxon>Actinomycetes</taxon>
        <taxon>Pseudonocardiales</taxon>
        <taxon>Pseudonocardiaceae</taxon>
        <taxon>Actinomycetospora</taxon>
    </lineage>
</organism>
<evidence type="ECO:0000313" key="4">
    <source>
        <dbReference type="Proteomes" id="UP001231924"/>
    </source>
</evidence>
<keyword evidence="4" id="KW-1185">Reference proteome</keyword>
<keyword evidence="2" id="KW-1133">Transmembrane helix</keyword>